<reference evidence="2" key="1">
    <citation type="submission" date="2017-10" db="EMBL/GenBank/DDBJ databases">
        <authorList>
            <person name="Armitage A.D."/>
            <person name="Barbara D.J."/>
            <person name="Woodhall J.W."/>
            <person name="Sreenivasaprasad S."/>
            <person name="Lane C.R."/>
            <person name="Clarkson J.P."/>
            <person name="Harrison R.J."/>
        </authorList>
    </citation>
    <scope>NUCLEOTIDE SEQUENCE</scope>
    <source>
        <strain evidence="2">FERA 1164</strain>
    </source>
</reference>
<dbReference type="InterPro" id="IPR052523">
    <property type="entry name" value="Trichothecene_AcTrans"/>
</dbReference>
<evidence type="ECO:0000313" key="2">
    <source>
        <dbReference type="EMBL" id="RYN20577.1"/>
    </source>
</evidence>
<dbReference type="Proteomes" id="UP000292340">
    <property type="component" value="Unassembled WGS sequence"/>
</dbReference>
<proteinExistence type="predicted"/>
<comment type="caution">
    <text evidence="3">The sequence shown here is derived from an EMBL/GenBank/DDBJ whole genome shotgun (WGS) entry which is preliminary data.</text>
</comment>
<evidence type="ECO:0000259" key="1">
    <source>
        <dbReference type="Pfam" id="PF00583"/>
    </source>
</evidence>
<sequence length="214" mass="24461">MPLEVHRITSPTDFDEFVAIQIAAFANGGGITSLLTPNPITEEYVQKSVGKHVKSWSEEKDVIYLKVIDTDLDGKMIAVAKWRINEQERSEEEAKKMYPVPDEKDKGQQGLLDFMAFLSRVRKEYMGTKPFYFLHILATHPDHYRRGAGAMLLDWGTRQADRARLPAFLESSPMGKPLYERMGFQAKEVVTWDLTHYGLEGTDYSTVMLREPIS</sequence>
<name>A0A4Q4MJW6_9PLEO</name>
<feature type="domain" description="N-acetyltransferase" evidence="1">
    <location>
        <begin position="124"/>
        <end position="184"/>
    </location>
</feature>
<gene>
    <name evidence="3" type="ORF">AA0114_g4634</name>
    <name evidence="2" type="ORF">AA0115_g10142</name>
</gene>
<protein>
    <recommendedName>
        <fullName evidence="1">N-acetyltransferase domain-containing protein</fullName>
    </recommendedName>
</protein>
<evidence type="ECO:0000313" key="3">
    <source>
        <dbReference type="EMBL" id="RYN52843.1"/>
    </source>
</evidence>
<dbReference type="EMBL" id="PDXB01000036">
    <property type="protein sequence ID" value="RYN20577.1"/>
    <property type="molecule type" value="Genomic_DNA"/>
</dbReference>
<dbReference type="GO" id="GO:0016747">
    <property type="term" value="F:acyltransferase activity, transferring groups other than amino-acyl groups"/>
    <property type="evidence" value="ECO:0007669"/>
    <property type="project" value="InterPro"/>
</dbReference>
<dbReference type="PANTHER" id="PTHR42791">
    <property type="entry name" value="GNAT FAMILY ACETYLTRANSFERASE"/>
    <property type="match status" value="1"/>
</dbReference>
<evidence type="ECO:0000313" key="4">
    <source>
        <dbReference type="Proteomes" id="UP000292402"/>
    </source>
</evidence>
<dbReference type="SUPFAM" id="SSF55729">
    <property type="entry name" value="Acyl-CoA N-acyltransferases (Nat)"/>
    <property type="match status" value="1"/>
</dbReference>
<reference evidence="2 4" key="2">
    <citation type="journal article" date="2019" name="bioRxiv">
        <title>Genomics, evolutionary history and diagnostics of the Alternaria alternata species group including apple and Asian pear pathotypes.</title>
        <authorList>
            <person name="Armitage A.D."/>
            <person name="Cockerton H.M."/>
            <person name="Sreenivasaprasad S."/>
            <person name="Woodhall J.W."/>
            <person name="Lane C.R."/>
            <person name="Harrison R.J."/>
            <person name="Clarkson J.P."/>
        </authorList>
    </citation>
    <scope>NUCLEOTIDE SEQUENCE [LARGE SCALE GENOMIC DNA]</scope>
    <source>
        <strain evidence="4">FERA 1082</strain>
        <strain evidence="2">FERA 1164</strain>
    </source>
</reference>
<organism evidence="3 4">
    <name type="scientific">Alternaria tenuissima</name>
    <dbReference type="NCBI Taxonomy" id="119927"/>
    <lineage>
        <taxon>Eukaryota</taxon>
        <taxon>Fungi</taxon>
        <taxon>Dikarya</taxon>
        <taxon>Ascomycota</taxon>
        <taxon>Pezizomycotina</taxon>
        <taxon>Dothideomycetes</taxon>
        <taxon>Pleosporomycetidae</taxon>
        <taxon>Pleosporales</taxon>
        <taxon>Pleosporineae</taxon>
        <taxon>Pleosporaceae</taxon>
        <taxon>Alternaria</taxon>
        <taxon>Alternaria sect. Alternaria</taxon>
        <taxon>Alternaria alternata complex</taxon>
    </lineage>
</organism>
<dbReference type="Pfam" id="PF00583">
    <property type="entry name" value="Acetyltransf_1"/>
    <property type="match status" value="1"/>
</dbReference>
<dbReference type="Gene3D" id="3.40.630.30">
    <property type="match status" value="1"/>
</dbReference>
<dbReference type="EMBL" id="PDXA01000013">
    <property type="protein sequence ID" value="RYN52843.1"/>
    <property type="molecule type" value="Genomic_DNA"/>
</dbReference>
<dbReference type="InterPro" id="IPR016181">
    <property type="entry name" value="Acyl_CoA_acyltransferase"/>
</dbReference>
<dbReference type="PANTHER" id="PTHR42791:SF14">
    <property type="entry name" value="N-ACETYLTRANSFERASE DOMAIN-CONTAINING PROTEIN"/>
    <property type="match status" value="1"/>
</dbReference>
<dbReference type="Proteomes" id="UP000292402">
    <property type="component" value="Unassembled WGS sequence"/>
</dbReference>
<accession>A0A4Q4MJW6</accession>
<reference evidence="3" key="3">
    <citation type="journal article" date="2019" name="J. ISSAAS">
        <title>Genomics, evolutionary history and diagnostics of the Alternaria alternata species group including apple and Asian pear pathotypes.</title>
        <authorList>
            <person name="Armitage A.D."/>
            <person name="Cockerton H.M."/>
            <person name="Sreenivasaprasad S."/>
            <person name="Woodhall J."/>
            <person name="Lane C."/>
            <person name="Harrison R.J."/>
            <person name="Clarkson J.P."/>
        </authorList>
    </citation>
    <scope>NUCLEOTIDE SEQUENCE</scope>
    <source>
        <strain evidence="3">FERA 1082</strain>
    </source>
</reference>
<dbReference type="AlphaFoldDB" id="A0A4Q4MJW6"/>
<dbReference type="InterPro" id="IPR000182">
    <property type="entry name" value="GNAT_dom"/>
</dbReference>